<proteinExistence type="predicted"/>
<evidence type="ECO:0000256" key="2">
    <source>
        <dbReference type="SAM" id="Phobius"/>
    </source>
</evidence>
<dbReference type="InterPro" id="IPR046112">
    <property type="entry name" value="DUF6049"/>
</dbReference>
<feature type="signal peptide" evidence="3">
    <location>
        <begin position="1"/>
        <end position="40"/>
    </location>
</feature>
<dbReference type="Gene3D" id="2.60.40.10">
    <property type="entry name" value="Immunoglobulins"/>
    <property type="match status" value="1"/>
</dbReference>
<dbReference type="PROSITE" id="PS51318">
    <property type="entry name" value="TAT"/>
    <property type="match status" value="1"/>
</dbReference>
<comment type="caution">
    <text evidence="4">The sequence shown here is derived from an EMBL/GenBank/DDBJ whole genome shotgun (WGS) entry which is preliminary data.</text>
</comment>
<keyword evidence="2" id="KW-1133">Transmembrane helix</keyword>
<evidence type="ECO:0000313" key="4">
    <source>
        <dbReference type="EMBL" id="RKM91566.1"/>
    </source>
</evidence>
<keyword evidence="2" id="KW-0472">Membrane</keyword>
<protein>
    <recommendedName>
        <fullName evidence="6">Secreted protein</fullName>
    </recommendedName>
</protein>
<feature type="compositionally biased region" description="Basic and acidic residues" evidence="1">
    <location>
        <begin position="790"/>
        <end position="805"/>
    </location>
</feature>
<dbReference type="GO" id="GO:0005975">
    <property type="term" value="P:carbohydrate metabolic process"/>
    <property type="evidence" value="ECO:0007669"/>
    <property type="project" value="UniProtKB-ARBA"/>
</dbReference>
<accession>A0A420UW17</accession>
<dbReference type="Pfam" id="PF19516">
    <property type="entry name" value="DUF6049"/>
    <property type="match status" value="1"/>
</dbReference>
<feature type="chain" id="PRO_5043190159" description="Secreted protein" evidence="3">
    <location>
        <begin position="41"/>
        <end position="805"/>
    </location>
</feature>
<evidence type="ECO:0008006" key="6">
    <source>
        <dbReference type="Google" id="ProtNLM"/>
    </source>
</evidence>
<keyword evidence="2" id="KW-0812">Transmembrane</keyword>
<dbReference type="AlphaFoldDB" id="A0A420UW17"/>
<sequence length="805" mass="85000">MQGTTTGPARRWWRKAAAVLAGTPLLAGLVQLPAAPGAEAAPSATGSRTVDVSINSLTPVVPADDDTITVTGRVSNDGKSPVDGARVGLRVGQTPLSSRGAIGIVAKRKGFSAAEDGRAVDAEHTVKLGRLPAGASREFSMTLPAEDLDLGEAGVYQLGVALSGRTAGQYDQVLGIERTFLPWQPGEARKPTKIGYLWPLVSTPHLTARTGSDQQQTPQFRDDSLAAELAPGGRLQQLVALGKDLPVTWVVDPDLLVSVEMMTKEYEIRKPDGSVTKGEGQAVARQWMSDLLAAVEGRELVTLPFADPDLASLAHRGTKVSGSISHLKTATDLAVKTGETIFGRKPRADFAWPVNGAVDTSVIDVATSAGARNIITRGDSLRGEDEPPYTTSAVRPIGGGTTALAADTRLSTAFQGDMTGAENSTLAVQEFLAHTLMVNREAPGRERSLVVAPQRRPTAHQARAMAEALEGLRAGDWTQPQELRDAIEEKPDPRAATRVPGVRSYPEALRKQELPTGAFEDVQRTQNALNGFTVILSEPDRVITPFGNAILREMSTAWRGEPRAAGAYRESVEDYLAGLTQEVKLIEKAQKKLTLSGRSGTIPVTVQNNLLQGVEGLKLVLRSSSPHRLDPGEPQSVEIGSGHSQTVKFDTTANANGLVWVEAQLYTEDGRPYGAPMSFKVNVTEITSTVMLVIAGGVLLLVLAGIRMYTQRKRAAAREADGPAGGEGTAEDEPRPAGSTGNARAEEPGDPEEAEGTGEDAPTGPAPADRDDTAGAEAPGKPETGGAEAGPEKSEAPDPGERVER</sequence>
<feature type="compositionally biased region" description="Acidic residues" evidence="1">
    <location>
        <begin position="748"/>
        <end position="758"/>
    </location>
</feature>
<evidence type="ECO:0000256" key="3">
    <source>
        <dbReference type="SAM" id="SignalP"/>
    </source>
</evidence>
<keyword evidence="5" id="KW-1185">Reference proteome</keyword>
<keyword evidence="3" id="KW-0732">Signal</keyword>
<dbReference type="EMBL" id="JNAD02000017">
    <property type="protein sequence ID" value="RKM91566.1"/>
    <property type="molecule type" value="Genomic_DNA"/>
</dbReference>
<name>A0A420UW17_9ACTN</name>
<dbReference type="InterPro" id="IPR013783">
    <property type="entry name" value="Ig-like_fold"/>
</dbReference>
<evidence type="ECO:0000256" key="1">
    <source>
        <dbReference type="SAM" id="MobiDB-lite"/>
    </source>
</evidence>
<feature type="transmembrane region" description="Helical" evidence="2">
    <location>
        <begin position="686"/>
        <end position="706"/>
    </location>
</feature>
<reference evidence="4 5" key="1">
    <citation type="journal article" date="2014" name="Genome Announc.">
        <title>Draft Genome Sequence of Streptomyces fradiae ATCC 19609, a Strain Highly Sensitive to Antibiotics.</title>
        <authorList>
            <person name="Bekker O.B."/>
            <person name="Klimina K.M."/>
            <person name="Vatlin A.A."/>
            <person name="Zakharevich N.V."/>
            <person name="Kasianov A.S."/>
            <person name="Danilenko V.N."/>
        </authorList>
    </citation>
    <scope>NUCLEOTIDE SEQUENCE [LARGE SCALE GENOMIC DNA]</scope>
    <source>
        <strain evidence="4 5">ATCC 19609</strain>
    </source>
</reference>
<dbReference type="Proteomes" id="UP000028058">
    <property type="component" value="Unassembled WGS sequence"/>
</dbReference>
<dbReference type="InterPro" id="IPR006311">
    <property type="entry name" value="TAT_signal"/>
</dbReference>
<gene>
    <name evidence="4" type="ORF">SFRA_028600</name>
</gene>
<dbReference type="OrthoDB" id="3797035at2"/>
<feature type="region of interest" description="Disordered" evidence="1">
    <location>
        <begin position="717"/>
        <end position="805"/>
    </location>
</feature>
<organism evidence="4 5">
    <name type="scientific">Streptomyces xinghaiensis</name>
    <dbReference type="NCBI Taxonomy" id="1038928"/>
    <lineage>
        <taxon>Bacteria</taxon>
        <taxon>Bacillati</taxon>
        <taxon>Actinomycetota</taxon>
        <taxon>Actinomycetes</taxon>
        <taxon>Kitasatosporales</taxon>
        <taxon>Streptomycetaceae</taxon>
        <taxon>Streptomyces</taxon>
    </lineage>
</organism>
<evidence type="ECO:0000313" key="5">
    <source>
        <dbReference type="Proteomes" id="UP000028058"/>
    </source>
</evidence>